<dbReference type="EMBL" id="JAJHUN010000005">
    <property type="protein sequence ID" value="KAJ4159140.1"/>
    <property type="molecule type" value="Genomic_DNA"/>
</dbReference>
<evidence type="ECO:0000313" key="3">
    <source>
        <dbReference type="Proteomes" id="UP001144673"/>
    </source>
</evidence>
<sequence>MESAKTKAHRKSLDKIKLFFLSLANMVPKSSAVNYYRSYLRALSKKPHQQSQHTAPTSIYGAAAGGAQVRQMGPDSTEPLVPASFR</sequence>
<evidence type="ECO:0000256" key="1">
    <source>
        <dbReference type="SAM" id="MobiDB-lite"/>
    </source>
</evidence>
<gene>
    <name evidence="2" type="ORF">LMH87_008053</name>
</gene>
<dbReference type="RefSeq" id="XP_056057139.1">
    <property type="nucleotide sequence ID" value="XM_056200312.1"/>
</dbReference>
<dbReference type="AlphaFoldDB" id="A0A9W8QIJ2"/>
<feature type="region of interest" description="Disordered" evidence="1">
    <location>
        <begin position="67"/>
        <end position="86"/>
    </location>
</feature>
<reference evidence="2" key="1">
    <citation type="journal article" date="2023" name="Access Microbiol">
        <title>De-novo genome assembly for Akanthomyces muscarius, a biocontrol agent of insect agricultural pests.</title>
        <authorList>
            <person name="Erdos Z."/>
            <person name="Studholme D.J."/>
            <person name="Raymond B."/>
            <person name="Sharma M."/>
        </authorList>
    </citation>
    <scope>NUCLEOTIDE SEQUENCE</scope>
    <source>
        <strain evidence="2">Ve6</strain>
    </source>
</reference>
<evidence type="ECO:0000313" key="2">
    <source>
        <dbReference type="EMBL" id="KAJ4159140.1"/>
    </source>
</evidence>
<accession>A0A9W8QIJ2</accession>
<dbReference type="GeneID" id="80895212"/>
<protein>
    <submittedName>
        <fullName evidence="2">Uncharacterized protein</fullName>
    </submittedName>
</protein>
<organism evidence="2 3">
    <name type="scientific">Akanthomyces muscarius</name>
    <name type="common">Entomopathogenic fungus</name>
    <name type="synonym">Lecanicillium muscarium</name>
    <dbReference type="NCBI Taxonomy" id="2231603"/>
    <lineage>
        <taxon>Eukaryota</taxon>
        <taxon>Fungi</taxon>
        <taxon>Dikarya</taxon>
        <taxon>Ascomycota</taxon>
        <taxon>Pezizomycotina</taxon>
        <taxon>Sordariomycetes</taxon>
        <taxon>Hypocreomycetidae</taxon>
        <taxon>Hypocreales</taxon>
        <taxon>Cordycipitaceae</taxon>
        <taxon>Akanthomyces</taxon>
    </lineage>
</organism>
<comment type="caution">
    <text evidence="2">The sequence shown here is derived from an EMBL/GenBank/DDBJ whole genome shotgun (WGS) entry which is preliminary data.</text>
</comment>
<proteinExistence type="predicted"/>
<name>A0A9W8QIJ2_AKAMU</name>
<keyword evidence="3" id="KW-1185">Reference proteome</keyword>
<dbReference type="Proteomes" id="UP001144673">
    <property type="component" value="Unassembled WGS sequence"/>
</dbReference>